<gene>
    <name evidence="1" type="ordered locus">Arnit_1698</name>
</gene>
<protein>
    <submittedName>
        <fullName evidence="1">Uncharacterized protein</fullName>
    </submittedName>
</protein>
<dbReference type="KEGG" id="ant:Arnit_1698"/>
<sequence>MWQSLLIDLGITLVKKYINSSESKKDDKVLELVQTGANYLANKPNNTVSTNTAVSLKNESMRKIQG</sequence>
<dbReference type="AlphaFoldDB" id="D5UZY3"/>
<dbReference type="EMBL" id="CP001999">
    <property type="protein sequence ID" value="ADG93352.1"/>
    <property type="molecule type" value="Genomic_DNA"/>
</dbReference>
<dbReference type="HOGENOM" id="CLU_2821728_0_0_7"/>
<dbReference type="RefSeq" id="WP_013135497.1">
    <property type="nucleotide sequence ID" value="NC_014166.1"/>
</dbReference>
<reference evidence="1 2" key="1">
    <citation type="journal article" date="2010" name="Stand. Genomic Sci.">
        <title>Complete genome sequence of Arcobacter nitrofigilis type strain (CI).</title>
        <authorList>
            <person name="Pati A."/>
            <person name="Gronow S."/>
            <person name="Lapidus A."/>
            <person name="Copeland A."/>
            <person name="Glavina Del Rio T."/>
            <person name="Nolan M."/>
            <person name="Lucas S."/>
            <person name="Tice H."/>
            <person name="Cheng J.F."/>
            <person name="Han C."/>
            <person name="Chertkov O."/>
            <person name="Bruce D."/>
            <person name="Tapia R."/>
            <person name="Goodwin L."/>
            <person name="Pitluck S."/>
            <person name="Liolios K."/>
            <person name="Ivanova N."/>
            <person name="Mavromatis K."/>
            <person name="Chen A."/>
            <person name="Palaniappan K."/>
            <person name="Land M."/>
            <person name="Hauser L."/>
            <person name="Chang Y.J."/>
            <person name="Jeffries C.D."/>
            <person name="Detter J.C."/>
            <person name="Rohde M."/>
            <person name="Goker M."/>
            <person name="Bristow J."/>
            <person name="Eisen J.A."/>
            <person name="Markowitz V."/>
            <person name="Hugenholtz P."/>
            <person name="Klenk H.P."/>
            <person name="Kyrpides N.C."/>
        </authorList>
    </citation>
    <scope>NUCLEOTIDE SEQUENCE [LARGE SCALE GENOMIC DNA]</scope>
    <source>
        <strain evidence="2">ATCC 33309 / DSM 7299 / CCUG 15893 / LMG 7604 / NCTC 12251 / CI</strain>
    </source>
</reference>
<dbReference type="STRING" id="572480.Arnit_1698"/>
<keyword evidence="2" id="KW-1185">Reference proteome</keyword>
<evidence type="ECO:0000313" key="1">
    <source>
        <dbReference type="EMBL" id="ADG93352.1"/>
    </source>
</evidence>
<dbReference type="OrthoDB" id="5365763at2"/>
<evidence type="ECO:0000313" key="2">
    <source>
        <dbReference type="Proteomes" id="UP000000939"/>
    </source>
</evidence>
<name>D5UZY3_ARCNC</name>
<proteinExistence type="predicted"/>
<dbReference type="Proteomes" id="UP000000939">
    <property type="component" value="Chromosome"/>
</dbReference>
<organism evidence="1 2">
    <name type="scientific">Arcobacter nitrofigilis (strain ATCC 33309 / DSM 7299 / CCUG 15893 / LMG 7604 / NCTC 12251 / CI)</name>
    <name type="common">Campylobacter nitrofigilis</name>
    <dbReference type="NCBI Taxonomy" id="572480"/>
    <lineage>
        <taxon>Bacteria</taxon>
        <taxon>Pseudomonadati</taxon>
        <taxon>Campylobacterota</taxon>
        <taxon>Epsilonproteobacteria</taxon>
        <taxon>Campylobacterales</taxon>
        <taxon>Arcobacteraceae</taxon>
        <taxon>Arcobacter</taxon>
    </lineage>
</organism>
<accession>D5UZY3</accession>